<comment type="caution">
    <text evidence="2">The sequence shown here is derived from an EMBL/GenBank/DDBJ whole genome shotgun (WGS) entry which is preliminary data.</text>
</comment>
<proteinExistence type="predicted"/>
<dbReference type="Proteomes" id="UP000607653">
    <property type="component" value="Unassembled WGS sequence"/>
</dbReference>
<evidence type="ECO:0000256" key="1">
    <source>
        <dbReference type="SAM" id="MobiDB-lite"/>
    </source>
</evidence>
<evidence type="ECO:0000313" key="2">
    <source>
        <dbReference type="EMBL" id="DAD23727.1"/>
    </source>
</evidence>
<dbReference type="EMBL" id="DUZY01000001">
    <property type="protein sequence ID" value="DAD23727.1"/>
    <property type="molecule type" value="Genomic_DNA"/>
</dbReference>
<evidence type="ECO:0000313" key="3">
    <source>
        <dbReference type="Proteomes" id="UP000607653"/>
    </source>
</evidence>
<name>A0A822XTS9_NELNU</name>
<gene>
    <name evidence="2" type="ORF">HUJ06_025190</name>
</gene>
<feature type="region of interest" description="Disordered" evidence="1">
    <location>
        <begin position="1"/>
        <end position="26"/>
    </location>
</feature>
<dbReference type="AlphaFoldDB" id="A0A822XTS9"/>
<sequence length="100" mass="11149">MVWDSLEGEKKKKREKDGMRNVPGLDGAQSAEHWILLQSQPKGSPLTVHAGKIVFQSLERNSSCPSSFNGGLRIKHRGMERSYFANVRVTPVLNVSICLL</sequence>
<keyword evidence="3" id="KW-1185">Reference proteome</keyword>
<accession>A0A822XTS9</accession>
<protein>
    <submittedName>
        <fullName evidence="2">Uncharacterized protein</fullName>
    </submittedName>
</protein>
<organism evidence="2 3">
    <name type="scientific">Nelumbo nucifera</name>
    <name type="common">Sacred lotus</name>
    <dbReference type="NCBI Taxonomy" id="4432"/>
    <lineage>
        <taxon>Eukaryota</taxon>
        <taxon>Viridiplantae</taxon>
        <taxon>Streptophyta</taxon>
        <taxon>Embryophyta</taxon>
        <taxon>Tracheophyta</taxon>
        <taxon>Spermatophyta</taxon>
        <taxon>Magnoliopsida</taxon>
        <taxon>Proteales</taxon>
        <taxon>Nelumbonaceae</taxon>
        <taxon>Nelumbo</taxon>
    </lineage>
</organism>
<reference evidence="2 3" key="1">
    <citation type="journal article" date="2020" name="Mol. Biol. Evol.">
        <title>Distinct Expression and Methylation Patterns for Genes with Different Fates following a Single Whole-Genome Duplication in Flowering Plants.</title>
        <authorList>
            <person name="Shi T."/>
            <person name="Rahmani R.S."/>
            <person name="Gugger P.F."/>
            <person name="Wang M."/>
            <person name="Li H."/>
            <person name="Zhang Y."/>
            <person name="Li Z."/>
            <person name="Wang Q."/>
            <person name="Van de Peer Y."/>
            <person name="Marchal K."/>
            <person name="Chen J."/>
        </authorList>
    </citation>
    <scope>NUCLEOTIDE SEQUENCE [LARGE SCALE GENOMIC DNA]</scope>
    <source>
        <tissue evidence="2">Leaf</tissue>
    </source>
</reference>
<feature type="compositionally biased region" description="Basic and acidic residues" evidence="1">
    <location>
        <begin position="7"/>
        <end position="19"/>
    </location>
</feature>